<keyword evidence="1" id="KW-0732">Signal</keyword>
<dbReference type="InterPro" id="IPR034660">
    <property type="entry name" value="DinB/YfiT-like"/>
</dbReference>
<dbReference type="Proteomes" id="UP000184231">
    <property type="component" value="Unassembled WGS sequence"/>
</dbReference>
<evidence type="ECO:0000313" key="4">
    <source>
        <dbReference type="Proteomes" id="UP000184231"/>
    </source>
</evidence>
<proteinExistence type="predicted"/>
<keyword evidence="4" id="KW-1185">Reference proteome</keyword>
<name>A0A1M6G5P0_9FLAO</name>
<evidence type="ECO:0000256" key="1">
    <source>
        <dbReference type="SAM" id="SignalP"/>
    </source>
</evidence>
<dbReference type="Gene3D" id="1.20.120.450">
    <property type="entry name" value="dinb family like domain"/>
    <property type="match status" value="1"/>
</dbReference>
<dbReference type="STRING" id="558155.SAMN04487911_11039"/>
<evidence type="ECO:0000259" key="2">
    <source>
        <dbReference type="Pfam" id="PF12867"/>
    </source>
</evidence>
<organism evidence="3 4">
    <name type="scientific">Arenibacter nanhaiticus</name>
    <dbReference type="NCBI Taxonomy" id="558155"/>
    <lineage>
        <taxon>Bacteria</taxon>
        <taxon>Pseudomonadati</taxon>
        <taxon>Bacteroidota</taxon>
        <taxon>Flavobacteriia</taxon>
        <taxon>Flavobacteriales</taxon>
        <taxon>Flavobacteriaceae</taxon>
        <taxon>Arenibacter</taxon>
    </lineage>
</organism>
<feature type="signal peptide" evidence="1">
    <location>
        <begin position="1"/>
        <end position="17"/>
    </location>
</feature>
<gene>
    <name evidence="3" type="ORF">SAMN04487911_11039</name>
</gene>
<sequence length="201" mass="22742">MKTLAVIVLAMASLCFTNITNPLTDAEREAAIKEMTSTRDHLLNTLAYLSEEQLTYKASKDSWSIADCTEHIIVSENIIFDMLLATLEIQPDAAKRSEVNHSDEQILVMIADRSNKVKTSKAFEPTGKYGSHEAALENFKTKRGEHIEFIKNTQDDLRNRYQQVPFGTLDAYQILLFIAAHTERHVQQIEEIIADPGFPTE</sequence>
<dbReference type="RefSeq" id="WP_072764243.1">
    <property type="nucleotide sequence ID" value="NZ_FQYX01000010.1"/>
</dbReference>
<dbReference type="InterPro" id="IPR024775">
    <property type="entry name" value="DinB-like"/>
</dbReference>
<dbReference type="AlphaFoldDB" id="A0A1M6G5P0"/>
<accession>A0A1M6G5P0</accession>
<feature type="domain" description="DinB-like" evidence="2">
    <location>
        <begin position="36"/>
        <end position="189"/>
    </location>
</feature>
<reference evidence="3 4" key="1">
    <citation type="submission" date="2016-11" db="EMBL/GenBank/DDBJ databases">
        <authorList>
            <person name="Jaros S."/>
            <person name="Januszkiewicz K."/>
            <person name="Wedrychowicz H."/>
        </authorList>
    </citation>
    <scope>NUCLEOTIDE SEQUENCE [LARGE SCALE GENOMIC DNA]</scope>
    <source>
        <strain evidence="3 4">CGMCC 1.8863</strain>
    </source>
</reference>
<dbReference type="Pfam" id="PF12867">
    <property type="entry name" value="DinB_2"/>
    <property type="match status" value="1"/>
</dbReference>
<evidence type="ECO:0000313" key="3">
    <source>
        <dbReference type="EMBL" id="SHJ05243.1"/>
    </source>
</evidence>
<protein>
    <submittedName>
        <fullName evidence="3">DinB superfamily protein</fullName>
    </submittedName>
</protein>
<feature type="chain" id="PRO_5012364407" evidence="1">
    <location>
        <begin position="18"/>
        <end position="201"/>
    </location>
</feature>
<dbReference type="SUPFAM" id="SSF109854">
    <property type="entry name" value="DinB/YfiT-like putative metalloenzymes"/>
    <property type="match status" value="1"/>
</dbReference>
<dbReference type="EMBL" id="FQYX01000010">
    <property type="protein sequence ID" value="SHJ05243.1"/>
    <property type="molecule type" value="Genomic_DNA"/>
</dbReference>